<gene>
    <name evidence="2" type="ORF">DFR70_10468</name>
</gene>
<evidence type="ECO:0000313" key="3">
    <source>
        <dbReference type="Proteomes" id="UP000247569"/>
    </source>
</evidence>
<dbReference type="Proteomes" id="UP000247569">
    <property type="component" value="Unassembled WGS sequence"/>
</dbReference>
<keyword evidence="1" id="KW-1133">Transmembrane helix</keyword>
<proteinExistence type="predicted"/>
<comment type="caution">
    <text evidence="2">The sequence shown here is derived from an EMBL/GenBank/DDBJ whole genome shotgun (WGS) entry which is preliminary data.</text>
</comment>
<keyword evidence="1" id="KW-0812">Transmembrane</keyword>
<organism evidence="2 3">
    <name type="scientific">Nocardia tenerifensis</name>
    <dbReference type="NCBI Taxonomy" id="228006"/>
    <lineage>
        <taxon>Bacteria</taxon>
        <taxon>Bacillati</taxon>
        <taxon>Actinomycetota</taxon>
        <taxon>Actinomycetes</taxon>
        <taxon>Mycobacteriales</taxon>
        <taxon>Nocardiaceae</taxon>
        <taxon>Nocardia</taxon>
    </lineage>
</organism>
<sequence>MTRASTVVATELGLAVLAFVAAVLSWRQSIQTTTFAAVGQAPEFVATRYVTPWILLAAVLVGAAGLVAIDAAGRLLRARRPR</sequence>
<dbReference type="RefSeq" id="WP_040739405.1">
    <property type="nucleotide sequence ID" value="NZ_QJKF01000004.1"/>
</dbReference>
<name>A0A318KQ15_9NOCA</name>
<keyword evidence="1" id="KW-0472">Membrane</keyword>
<keyword evidence="3" id="KW-1185">Reference proteome</keyword>
<evidence type="ECO:0000256" key="1">
    <source>
        <dbReference type="SAM" id="Phobius"/>
    </source>
</evidence>
<dbReference type="AlphaFoldDB" id="A0A318KQ15"/>
<feature type="transmembrane region" description="Helical" evidence="1">
    <location>
        <begin position="52"/>
        <end position="72"/>
    </location>
</feature>
<dbReference type="EMBL" id="QJKF01000004">
    <property type="protein sequence ID" value="PXX65007.1"/>
    <property type="molecule type" value="Genomic_DNA"/>
</dbReference>
<accession>A0A318KQ15</accession>
<protein>
    <submittedName>
        <fullName evidence="2">Uncharacterized protein</fullName>
    </submittedName>
</protein>
<reference evidence="2 3" key="1">
    <citation type="submission" date="2018-05" db="EMBL/GenBank/DDBJ databases">
        <title>Genomic Encyclopedia of Type Strains, Phase IV (KMG-IV): sequencing the most valuable type-strain genomes for metagenomic binning, comparative biology and taxonomic classification.</title>
        <authorList>
            <person name="Goeker M."/>
        </authorList>
    </citation>
    <scope>NUCLEOTIDE SEQUENCE [LARGE SCALE GENOMIC DNA]</scope>
    <source>
        <strain evidence="2 3">DSM 44704</strain>
    </source>
</reference>
<evidence type="ECO:0000313" key="2">
    <source>
        <dbReference type="EMBL" id="PXX65007.1"/>
    </source>
</evidence>